<keyword evidence="8" id="KW-1185">Reference proteome</keyword>
<dbReference type="InterPro" id="IPR008271">
    <property type="entry name" value="Ser/Thr_kinase_AS"/>
</dbReference>
<dbReference type="PANTHER" id="PTHR43289:SF34">
    <property type="entry name" value="SERINE_THREONINE-PROTEIN KINASE YBDM-RELATED"/>
    <property type="match status" value="1"/>
</dbReference>
<protein>
    <submittedName>
        <fullName evidence="7">Serine/threonine protein kinase</fullName>
    </submittedName>
</protein>
<accession>A0ABS1DUH6</accession>
<dbReference type="Proteomes" id="UP001041814">
    <property type="component" value="Unassembled WGS sequence"/>
</dbReference>
<dbReference type="Gene3D" id="1.10.510.10">
    <property type="entry name" value="Transferase(Phosphotransferase) domain 1"/>
    <property type="match status" value="1"/>
</dbReference>
<dbReference type="Pfam" id="PF00069">
    <property type="entry name" value="Pkinase"/>
    <property type="match status" value="1"/>
</dbReference>
<dbReference type="SUPFAM" id="SSF56112">
    <property type="entry name" value="Protein kinase-like (PK-like)"/>
    <property type="match status" value="1"/>
</dbReference>
<feature type="binding site" evidence="5">
    <location>
        <position position="44"/>
    </location>
    <ligand>
        <name>ATP</name>
        <dbReference type="ChEBI" id="CHEBI:30616"/>
    </ligand>
</feature>
<name>A0ABS1DUH6_RUBGE</name>
<keyword evidence="7" id="KW-0723">Serine/threonine-protein kinase</keyword>
<keyword evidence="2 5" id="KW-0547">Nucleotide-binding</keyword>
<dbReference type="Gene3D" id="3.30.200.20">
    <property type="entry name" value="Phosphorylase Kinase, domain 1"/>
    <property type="match status" value="1"/>
</dbReference>
<keyword evidence="3 7" id="KW-0418">Kinase</keyword>
<dbReference type="PROSITE" id="PS00107">
    <property type="entry name" value="PROTEIN_KINASE_ATP"/>
    <property type="match status" value="1"/>
</dbReference>
<dbReference type="PANTHER" id="PTHR43289">
    <property type="entry name" value="MITOGEN-ACTIVATED PROTEIN KINASE KINASE KINASE 20-RELATED"/>
    <property type="match status" value="1"/>
</dbReference>
<reference evidence="7" key="1">
    <citation type="submission" date="2017-08" db="EMBL/GenBank/DDBJ databases">
        <authorList>
            <person name="Imhoff J.F."/>
            <person name="Rahn T."/>
            <person name="Kuenzel S."/>
            <person name="Neulinger S.C."/>
        </authorList>
    </citation>
    <scope>NUCLEOTIDE SEQUENCE</scope>
    <source>
        <strain evidence="7">IM 151</strain>
    </source>
</reference>
<keyword evidence="1" id="KW-0808">Transferase</keyword>
<dbReference type="PROSITE" id="PS00108">
    <property type="entry name" value="PROTEIN_KINASE_ST"/>
    <property type="match status" value="1"/>
</dbReference>
<evidence type="ECO:0000256" key="3">
    <source>
        <dbReference type="ARBA" id="ARBA00022777"/>
    </source>
</evidence>
<evidence type="ECO:0000313" key="8">
    <source>
        <dbReference type="Proteomes" id="UP001041814"/>
    </source>
</evidence>
<dbReference type="SMART" id="SM00220">
    <property type="entry name" value="S_TKc"/>
    <property type="match status" value="1"/>
</dbReference>
<feature type="domain" description="Protein kinase" evidence="6">
    <location>
        <begin position="15"/>
        <end position="278"/>
    </location>
</feature>
<evidence type="ECO:0000313" key="7">
    <source>
        <dbReference type="EMBL" id="MBK1713029.1"/>
    </source>
</evidence>
<dbReference type="EMBL" id="NRRU01000029">
    <property type="protein sequence ID" value="MBK1713029.1"/>
    <property type="molecule type" value="Genomic_DNA"/>
</dbReference>
<dbReference type="InterPro" id="IPR011009">
    <property type="entry name" value="Kinase-like_dom_sf"/>
</dbReference>
<sequence>MLPPTPAAGPVVGGYRLAGLIGSGQHGDVHLATDIASGEQVAFKRLRLPAGDPRRRGDTQRRFTAETDATRRLQHPDIVRVIGAGSDEAGPWLVMELLCGCSLERYTHGARLLPEPVVLRVAERVARALAYAHGQGVVHRDLKPANVMVDWASRRVTLTDFGLARGVDAESTRTGLVLGSPAYMAPEQLAGAAADARGDLYALGVLLFELLAGRRPHEAPSLGELLRDVAERPAPDLGSLRPGLPAALVELVARLLAKRPAERPADAVVVADALHDIIRAIDGTAAVPLPRS</sequence>
<keyword evidence="4 5" id="KW-0067">ATP-binding</keyword>
<evidence type="ECO:0000256" key="5">
    <source>
        <dbReference type="PROSITE-ProRule" id="PRU10141"/>
    </source>
</evidence>
<evidence type="ECO:0000256" key="1">
    <source>
        <dbReference type="ARBA" id="ARBA00022679"/>
    </source>
</evidence>
<dbReference type="CDD" id="cd14014">
    <property type="entry name" value="STKc_PknB_like"/>
    <property type="match status" value="1"/>
</dbReference>
<organism evidence="7 8">
    <name type="scientific">Rubrivivax gelatinosus</name>
    <name type="common">Rhodocyclus gelatinosus</name>
    <name type="synonym">Rhodopseudomonas gelatinosa</name>
    <dbReference type="NCBI Taxonomy" id="28068"/>
    <lineage>
        <taxon>Bacteria</taxon>
        <taxon>Pseudomonadati</taxon>
        <taxon>Pseudomonadota</taxon>
        <taxon>Betaproteobacteria</taxon>
        <taxon>Burkholderiales</taxon>
        <taxon>Sphaerotilaceae</taxon>
        <taxon>Rubrivivax</taxon>
    </lineage>
</organism>
<evidence type="ECO:0000256" key="4">
    <source>
        <dbReference type="ARBA" id="ARBA00022840"/>
    </source>
</evidence>
<proteinExistence type="predicted"/>
<dbReference type="InterPro" id="IPR017441">
    <property type="entry name" value="Protein_kinase_ATP_BS"/>
</dbReference>
<dbReference type="RefSeq" id="WP_200378502.1">
    <property type="nucleotide sequence ID" value="NZ_NRRU01000029.1"/>
</dbReference>
<dbReference type="InterPro" id="IPR000719">
    <property type="entry name" value="Prot_kinase_dom"/>
</dbReference>
<comment type="caution">
    <text evidence="7">The sequence shown here is derived from an EMBL/GenBank/DDBJ whole genome shotgun (WGS) entry which is preliminary data.</text>
</comment>
<evidence type="ECO:0000259" key="6">
    <source>
        <dbReference type="PROSITE" id="PS50011"/>
    </source>
</evidence>
<gene>
    <name evidence="7" type="ORF">CKO43_09580</name>
</gene>
<evidence type="ECO:0000256" key="2">
    <source>
        <dbReference type="ARBA" id="ARBA00022741"/>
    </source>
</evidence>
<dbReference type="PROSITE" id="PS50011">
    <property type="entry name" value="PROTEIN_KINASE_DOM"/>
    <property type="match status" value="1"/>
</dbReference>
<dbReference type="GO" id="GO:0004674">
    <property type="term" value="F:protein serine/threonine kinase activity"/>
    <property type="evidence" value="ECO:0007669"/>
    <property type="project" value="UniProtKB-KW"/>
</dbReference>
<reference evidence="7" key="2">
    <citation type="journal article" date="2020" name="Microorganisms">
        <title>Osmotic Adaptation and Compatible Solute Biosynthesis of Phototrophic Bacteria as Revealed from Genome Analyses.</title>
        <authorList>
            <person name="Imhoff J.F."/>
            <person name="Rahn T."/>
            <person name="Kunzel S."/>
            <person name="Keller A."/>
            <person name="Neulinger S.C."/>
        </authorList>
    </citation>
    <scope>NUCLEOTIDE SEQUENCE</scope>
    <source>
        <strain evidence="7">IM 151</strain>
    </source>
</reference>